<proteinExistence type="predicted"/>
<organism evidence="2 3">
    <name type="scientific">Pterulicium gracile</name>
    <dbReference type="NCBI Taxonomy" id="1884261"/>
    <lineage>
        <taxon>Eukaryota</taxon>
        <taxon>Fungi</taxon>
        <taxon>Dikarya</taxon>
        <taxon>Basidiomycota</taxon>
        <taxon>Agaricomycotina</taxon>
        <taxon>Agaricomycetes</taxon>
        <taxon>Agaricomycetidae</taxon>
        <taxon>Agaricales</taxon>
        <taxon>Pleurotineae</taxon>
        <taxon>Pterulaceae</taxon>
        <taxon>Pterulicium</taxon>
    </lineage>
</organism>
<keyword evidence="3" id="KW-1185">Reference proteome</keyword>
<accession>A0A5C3R654</accession>
<dbReference type="AlphaFoldDB" id="A0A5C3R654"/>
<feature type="region of interest" description="Disordered" evidence="1">
    <location>
        <begin position="1"/>
        <end position="31"/>
    </location>
</feature>
<evidence type="ECO:0000313" key="2">
    <source>
        <dbReference type="EMBL" id="TFL06674.1"/>
    </source>
</evidence>
<gene>
    <name evidence="2" type="ORF">BDV98DRAFT_559804</name>
</gene>
<sequence>MSSNSRTPTPYEPETHLSDPDAHDAKTPPSDALSIAELITDSIPRFDHQTLVVQPYEEEVQREQEFQRKLMEMSVDLLFTFYAWAARPAHENAVEASAFESRINNVMQAEKNQEMIRGNFAQFVQQINAAVQLLINANA</sequence>
<protein>
    <submittedName>
        <fullName evidence="2">Uncharacterized protein</fullName>
    </submittedName>
</protein>
<dbReference type="EMBL" id="ML178815">
    <property type="protein sequence ID" value="TFL06674.1"/>
    <property type="molecule type" value="Genomic_DNA"/>
</dbReference>
<dbReference type="Proteomes" id="UP000305067">
    <property type="component" value="Unassembled WGS sequence"/>
</dbReference>
<evidence type="ECO:0000313" key="3">
    <source>
        <dbReference type="Proteomes" id="UP000305067"/>
    </source>
</evidence>
<evidence type="ECO:0000256" key="1">
    <source>
        <dbReference type="SAM" id="MobiDB-lite"/>
    </source>
</evidence>
<reference evidence="2 3" key="1">
    <citation type="journal article" date="2019" name="Nat. Ecol. Evol.">
        <title>Megaphylogeny resolves global patterns of mushroom evolution.</title>
        <authorList>
            <person name="Varga T."/>
            <person name="Krizsan K."/>
            <person name="Foldi C."/>
            <person name="Dima B."/>
            <person name="Sanchez-Garcia M."/>
            <person name="Sanchez-Ramirez S."/>
            <person name="Szollosi G.J."/>
            <person name="Szarkandi J.G."/>
            <person name="Papp V."/>
            <person name="Albert L."/>
            <person name="Andreopoulos W."/>
            <person name="Angelini C."/>
            <person name="Antonin V."/>
            <person name="Barry K.W."/>
            <person name="Bougher N.L."/>
            <person name="Buchanan P."/>
            <person name="Buyck B."/>
            <person name="Bense V."/>
            <person name="Catcheside P."/>
            <person name="Chovatia M."/>
            <person name="Cooper J."/>
            <person name="Damon W."/>
            <person name="Desjardin D."/>
            <person name="Finy P."/>
            <person name="Geml J."/>
            <person name="Haridas S."/>
            <person name="Hughes K."/>
            <person name="Justo A."/>
            <person name="Karasinski D."/>
            <person name="Kautmanova I."/>
            <person name="Kiss B."/>
            <person name="Kocsube S."/>
            <person name="Kotiranta H."/>
            <person name="LaButti K.M."/>
            <person name="Lechner B.E."/>
            <person name="Liimatainen K."/>
            <person name="Lipzen A."/>
            <person name="Lukacs Z."/>
            <person name="Mihaltcheva S."/>
            <person name="Morgado L.N."/>
            <person name="Niskanen T."/>
            <person name="Noordeloos M.E."/>
            <person name="Ohm R.A."/>
            <person name="Ortiz-Santana B."/>
            <person name="Ovrebo C."/>
            <person name="Racz N."/>
            <person name="Riley R."/>
            <person name="Savchenko A."/>
            <person name="Shiryaev A."/>
            <person name="Soop K."/>
            <person name="Spirin V."/>
            <person name="Szebenyi C."/>
            <person name="Tomsovsky M."/>
            <person name="Tulloss R.E."/>
            <person name="Uehling J."/>
            <person name="Grigoriev I.V."/>
            <person name="Vagvolgyi C."/>
            <person name="Papp T."/>
            <person name="Martin F.M."/>
            <person name="Miettinen O."/>
            <person name="Hibbett D.S."/>
            <person name="Nagy L.G."/>
        </authorList>
    </citation>
    <scope>NUCLEOTIDE SEQUENCE [LARGE SCALE GENOMIC DNA]</scope>
    <source>
        <strain evidence="2 3">CBS 309.79</strain>
    </source>
</reference>
<feature type="compositionally biased region" description="Basic and acidic residues" evidence="1">
    <location>
        <begin position="13"/>
        <end position="26"/>
    </location>
</feature>
<name>A0A5C3R654_9AGAR</name>